<dbReference type="Gene3D" id="3.40.390.10">
    <property type="entry name" value="Collagenase (Catalytic Domain)"/>
    <property type="match status" value="1"/>
</dbReference>
<evidence type="ECO:0000313" key="1">
    <source>
        <dbReference type="EMBL" id="CAG6489678.1"/>
    </source>
</evidence>
<dbReference type="InterPro" id="IPR024079">
    <property type="entry name" value="MetalloPept_cat_dom_sf"/>
</dbReference>
<dbReference type="EMBL" id="HBUE01113187">
    <property type="protein sequence ID" value="CAG6489678.1"/>
    <property type="molecule type" value="Transcribed_RNA"/>
</dbReference>
<dbReference type="AlphaFoldDB" id="A0A8D8CB38"/>
<dbReference type="GO" id="GO:0007219">
    <property type="term" value="P:Notch signaling pathway"/>
    <property type="evidence" value="ECO:0007669"/>
    <property type="project" value="TreeGrafter"/>
</dbReference>
<keyword evidence="1" id="KW-0645">Protease</keyword>
<protein>
    <submittedName>
        <fullName evidence="1">ADAM 17-like protease</fullName>
    </submittedName>
</protein>
<accession>A0A8D8CB38</accession>
<dbReference type="InterPro" id="IPR051489">
    <property type="entry name" value="ADAM_Metalloproteinase"/>
</dbReference>
<dbReference type="GO" id="GO:0004222">
    <property type="term" value="F:metalloendopeptidase activity"/>
    <property type="evidence" value="ECO:0007669"/>
    <property type="project" value="TreeGrafter"/>
</dbReference>
<keyword evidence="1" id="KW-0378">Hydrolase</keyword>
<organism evidence="1">
    <name type="scientific">Culex pipiens</name>
    <name type="common">House mosquito</name>
    <dbReference type="NCBI Taxonomy" id="7175"/>
    <lineage>
        <taxon>Eukaryota</taxon>
        <taxon>Metazoa</taxon>
        <taxon>Ecdysozoa</taxon>
        <taxon>Arthropoda</taxon>
        <taxon>Hexapoda</taxon>
        <taxon>Insecta</taxon>
        <taxon>Pterygota</taxon>
        <taxon>Neoptera</taxon>
        <taxon>Endopterygota</taxon>
        <taxon>Diptera</taxon>
        <taxon>Nematocera</taxon>
        <taxon>Culicoidea</taxon>
        <taxon>Culicidae</taxon>
        <taxon>Culicinae</taxon>
        <taxon>Culicini</taxon>
        <taxon>Culex</taxon>
        <taxon>Culex</taxon>
    </lineage>
</organism>
<reference evidence="1" key="1">
    <citation type="submission" date="2021-05" db="EMBL/GenBank/DDBJ databases">
        <authorList>
            <person name="Alioto T."/>
            <person name="Alioto T."/>
            <person name="Gomez Garrido J."/>
        </authorList>
    </citation>
    <scope>NUCLEOTIDE SEQUENCE</scope>
</reference>
<dbReference type="PANTHER" id="PTHR45702:SF6">
    <property type="entry name" value="DISINTEGRIN AND METALLOPROTEINASE DOMAIN-CONTAINING PROTEIN 17"/>
    <property type="match status" value="1"/>
</dbReference>
<dbReference type="EMBL" id="HBUE01113185">
    <property type="protein sequence ID" value="CAG6489674.1"/>
    <property type="molecule type" value="Transcribed_RNA"/>
</dbReference>
<sequence>MIDFDKPEPPSFDMRRSQVEHSVEFNPTKRNSNLLHAASGIWNEQKKVFSREYSHKDFCLAHLFTDLKFEGGILGLAYVGSPRRNSVGGICTPGALRSVLVSGFLLSFSNRVLHFDLESFQNTSRTVTRCTSTRG</sequence>
<dbReference type="SUPFAM" id="SSF55486">
    <property type="entry name" value="Metalloproteases ('zincins'), catalytic domain"/>
    <property type="match status" value="1"/>
</dbReference>
<dbReference type="PANTHER" id="PTHR45702">
    <property type="entry name" value="ADAM10/ADAM17 METALLOPEPTIDASE FAMILY MEMBER"/>
    <property type="match status" value="1"/>
</dbReference>
<proteinExistence type="predicted"/>
<dbReference type="Pfam" id="PF13574">
    <property type="entry name" value="Reprolysin_2"/>
    <property type="match status" value="1"/>
</dbReference>
<name>A0A8D8CB38_CULPI</name>
<dbReference type="GO" id="GO:0006509">
    <property type="term" value="P:membrane protein ectodomain proteolysis"/>
    <property type="evidence" value="ECO:0007669"/>
    <property type="project" value="TreeGrafter"/>
</dbReference>
<dbReference type="GO" id="GO:0005886">
    <property type="term" value="C:plasma membrane"/>
    <property type="evidence" value="ECO:0007669"/>
    <property type="project" value="TreeGrafter"/>
</dbReference>